<accession>A0A511W359</accession>
<evidence type="ECO:0000313" key="3">
    <source>
        <dbReference type="Proteomes" id="UP000321440"/>
    </source>
</evidence>
<feature type="region of interest" description="Disordered" evidence="1">
    <location>
        <begin position="39"/>
        <end position="86"/>
    </location>
</feature>
<reference evidence="2 3" key="1">
    <citation type="submission" date="2019-07" db="EMBL/GenBank/DDBJ databases">
        <title>Whole genome shotgun sequence of Alkalibacillus haloalkaliphilus NBRC 103110.</title>
        <authorList>
            <person name="Hosoyama A."/>
            <person name="Uohara A."/>
            <person name="Ohji S."/>
            <person name="Ichikawa N."/>
        </authorList>
    </citation>
    <scope>NUCLEOTIDE SEQUENCE [LARGE SCALE GENOMIC DNA]</scope>
    <source>
        <strain evidence="2 3">NBRC 103110</strain>
    </source>
</reference>
<comment type="caution">
    <text evidence="2">The sequence shown here is derived from an EMBL/GenBank/DDBJ whole genome shotgun (WGS) entry which is preliminary data.</text>
</comment>
<name>A0A511W359_9BACI</name>
<protein>
    <submittedName>
        <fullName evidence="2">Uncharacterized protein</fullName>
    </submittedName>
</protein>
<dbReference type="EMBL" id="BJYA01000001">
    <property type="protein sequence ID" value="GEN44523.1"/>
    <property type="molecule type" value="Genomic_DNA"/>
</dbReference>
<evidence type="ECO:0000313" key="2">
    <source>
        <dbReference type="EMBL" id="GEN44523.1"/>
    </source>
</evidence>
<feature type="region of interest" description="Disordered" evidence="1">
    <location>
        <begin position="243"/>
        <end position="278"/>
    </location>
</feature>
<feature type="compositionally biased region" description="Low complexity" evidence="1">
    <location>
        <begin position="62"/>
        <end position="71"/>
    </location>
</feature>
<gene>
    <name evidence="2" type="ORF">AHA02nite_02990</name>
</gene>
<sequence>MGNLLKKVILSLIIILLALHPIVTSLVYAVEPWSGESWEGSPWEGDPWDSSELQWQGKPWESSETGGTPWEGETEEGHTWNQDGFNNGGSWSGNHWQLSTWYLNSWSHPGIMGDPWSRDGFTGDQSQGLSWTNEGSFRIEDHGEADSNSKNISPYDIGKYVVDDVLMSGAELVGDNITHDNMNRMNYNSSPSYGLRFKTNIMINGLNLWVGDNHAINAAHDIENSVNAAQGIKASRDIRRYDQKAGTRTQSMQRKADQLSDIASNSRDKNTKRASPHPAAVGALSKLNVVASAVGTGFSVIDTGVNSVEAYKSLTSNDPYSEKVSTTARVGESAGNAMLSAGVVAAAVPALQPFAGFLLVGGGGLLLASRTTRFLADHWKGNIKDTGKAIASKTADKVKSTFNTVKGWFS</sequence>
<evidence type="ECO:0000256" key="1">
    <source>
        <dbReference type="SAM" id="MobiDB-lite"/>
    </source>
</evidence>
<dbReference type="Proteomes" id="UP000321440">
    <property type="component" value="Unassembled WGS sequence"/>
</dbReference>
<dbReference type="AlphaFoldDB" id="A0A511W359"/>
<organism evidence="2 3">
    <name type="scientific">Alkalibacillus haloalkaliphilus</name>
    <dbReference type="NCBI Taxonomy" id="94136"/>
    <lineage>
        <taxon>Bacteria</taxon>
        <taxon>Bacillati</taxon>
        <taxon>Bacillota</taxon>
        <taxon>Bacilli</taxon>
        <taxon>Bacillales</taxon>
        <taxon>Bacillaceae</taxon>
        <taxon>Alkalibacillus</taxon>
    </lineage>
</organism>
<dbReference type="OrthoDB" id="2450817at2"/>
<proteinExistence type="predicted"/>
<dbReference type="RefSeq" id="WP_146813670.1">
    <property type="nucleotide sequence ID" value="NZ_BJYA01000001.1"/>
</dbReference>
<keyword evidence="3" id="KW-1185">Reference proteome</keyword>